<evidence type="ECO:0000313" key="3">
    <source>
        <dbReference type="Proteomes" id="UP000317650"/>
    </source>
</evidence>
<dbReference type="EMBL" id="PYDT01000006">
    <property type="protein sequence ID" value="THU57460.1"/>
    <property type="molecule type" value="Genomic_DNA"/>
</dbReference>
<evidence type="ECO:0008006" key="4">
    <source>
        <dbReference type="Google" id="ProtNLM"/>
    </source>
</evidence>
<gene>
    <name evidence="2" type="ORF">C4D60_Mb03t03760</name>
</gene>
<feature type="signal peptide" evidence="1">
    <location>
        <begin position="1"/>
        <end position="19"/>
    </location>
</feature>
<sequence>MINWKTPLLPSSLMQLVVACPSQSFGSVSLSRPPPLPPLLPPTVDSTPDQLNIRAIDLSLQVSEVRVHVLRTLVRADMEVYRVIPSRLAPDPLAWVTRRAAIRKHLVVVVIS</sequence>
<proteinExistence type="predicted"/>
<comment type="caution">
    <text evidence="2">The sequence shown here is derived from an EMBL/GenBank/DDBJ whole genome shotgun (WGS) entry which is preliminary data.</text>
</comment>
<name>A0A4S8J7D3_MUSBA</name>
<evidence type="ECO:0000313" key="2">
    <source>
        <dbReference type="EMBL" id="THU57460.1"/>
    </source>
</evidence>
<keyword evidence="1" id="KW-0732">Signal</keyword>
<reference evidence="2 3" key="1">
    <citation type="journal article" date="2019" name="Nat. Plants">
        <title>Genome sequencing of Musa balbisiana reveals subgenome evolution and function divergence in polyploid bananas.</title>
        <authorList>
            <person name="Yao X."/>
        </authorList>
    </citation>
    <scope>NUCLEOTIDE SEQUENCE [LARGE SCALE GENOMIC DNA]</scope>
    <source>
        <strain evidence="3">cv. DH-PKW</strain>
        <tissue evidence="2">Leaves</tissue>
    </source>
</reference>
<protein>
    <recommendedName>
        <fullName evidence="4">Secreted protein</fullName>
    </recommendedName>
</protein>
<feature type="chain" id="PRO_5020964811" description="Secreted protein" evidence="1">
    <location>
        <begin position="20"/>
        <end position="112"/>
    </location>
</feature>
<dbReference type="PROSITE" id="PS51257">
    <property type="entry name" value="PROKAR_LIPOPROTEIN"/>
    <property type="match status" value="1"/>
</dbReference>
<accession>A0A4S8J7D3</accession>
<keyword evidence="3" id="KW-1185">Reference proteome</keyword>
<dbReference type="Proteomes" id="UP000317650">
    <property type="component" value="Chromosome 3"/>
</dbReference>
<organism evidence="2 3">
    <name type="scientific">Musa balbisiana</name>
    <name type="common">Banana</name>
    <dbReference type="NCBI Taxonomy" id="52838"/>
    <lineage>
        <taxon>Eukaryota</taxon>
        <taxon>Viridiplantae</taxon>
        <taxon>Streptophyta</taxon>
        <taxon>Embryophyta</taxon>
        <taxon>Tracheophyta</taxon>
        <taxon>Spermatophyta</taxon>
        <taxon>Magnoliopsida</taxon>
        <taxon>Liliopsida</taxon>
        <taxon>Zingiberales</taxon>
        <taxon>Musaceae</taxon>
        <taxon>Musa</taxon>
    </lineage>
</organism>
<dbReference type="AlphaFoldDB" id="A0A4S8J7D3"/>
<evidence type="ECO:0000256" key="1">
    <source>
        <dbReference type="SAM" id="SignalP"/>
    </source>
</evidence>